<organism evidence="4 5">
    <name type="scientific">Geotrichum candidum</name>
    <name type="common">Oospora lactis</name>
    <name type="synonym">Dipodascus geotrichum</name>
    <dbReference type="NCBI Taxonomy" id="1173061"/>
    <lineage>
        <taxon>Eukaryota</taxon>
        <taxon>Fungi</taxon>
        <taxon>Dikarya</taxon>
        <taxon>Ascomycota</taxon>
        <taxon>Saccharomycotina</taxon>
        <taxon>Dipodascomycetes</taxon>
        <taxon>Dipodascales</taxon>
        <taxon>Dipodascaceae</taxon>
        <taxon>Geotrichum</taxon>
    </lineage>
</organism>
<dbReference type="InterPro" id="IPR020904">
    <property type="entry name" value="Sc_DH/Rdtase_CS"/>
</dbReference>
<evidence type="ECO:0000256" key="3">
    <source>
        <dbReference type="ARBA" id="ARBA00023002"/>
    </source>
</evidence>
<gene>
    <name evidence="4" type="ORF">BN980_GECA03s06137g</name>
</gene>
<evidence type="ECO:0000256" key="1">
    <source>
        <dbReference type="ARBA" id="ARBA00006484"/>
    </source>
</evidence>
<dbReference type="Proteomes" id="UP000242525">
    <property type="component" value="Unassembled WGS sequence"/>
</dbReference>
<dbReference type="Pfam" id="PF13561">
    <property type="entry name" value="adh_short_C2"/>
    <property type="match status" value="1"/>
</dbReference>
<dbReference type="STRING" id="1173061.A0A0J9X664"/>
<keyword evidence="3" id="KW-0560">Oxidoreductase</keyword>
<dbReference type="EMBL" id="CCBN010000003">
    <property type="protein sequence ID" value="CDO52691.1"/>
    <property type="molecule type" value="Genomic_DNA"/>
</dbReference>
<accession>A0A0J9X664</accession>
<comment type="similarity">
    <text evidence="1">Belongs to the short-chain dehydrogenases/reductases (SDR) family.</text>
</comment>
<reference evidence="4" key="1">
    <citation type="submission" date="2014-03" db="EMBL/GenBank/DDBJ databases">
        <authorList>
            <person name="Casaregola S."/>
        </authorList>
    </citation>
    <scope>NUCLEOTIDE SEQUENCE [LARGE SCALE GENOMIC DNA]</scope>
    <source>
        <strain evidence="4">CLIB 918</strain>
    </source>
</reference>
<dbReference type="PROSITE" id="PS00061">
    <property type="entry name" value="ADH_SHORT"/>
    <property type="match status" value="1"/>
</dbReference>
<dbReference type="AlphaFoldDB" id="A0A0J9X664"/>
<dbReference type="OrthoDB" id="5325318at2759"/>
<evidence type="ECO:0000313" key="4">
    <source>
        <dbReference type="EMBL" id="CDO52691.1"/>
    </source>
</evidence>
<evidence type="ECO:0000313" key="5">
    <source>
        <dbReference type="Proteomes" id="UP000242525"/>
    </source>
</evidence>
<protein>
    <submittedName>
        <fullName evidence="4">Uncharacterized protein</fullName>
    </submittedName>
</protein>
<dbReference type="GO" id="GO:0016616">
    <property type="term" value="F:oxidoreductase activity, acting on the CH-OH group of donors, NAD or NADP as acceptor"/>
    <property type="evidence" value="ECO:0007669"/>
    <property type="project" value="UniProtKB-ARBA"/>
</dbReference>
<keyword evidence="5" id="KW-1185">Reference proteome</keyword>
<dbReference type="FunFam" id="3.40.50.720:FF:000084">
    <property type="entry name" value="Short-chain dehydrogenase reductase"/>
    <property type="match status" value="1"/>
</dbReference>
<dbReference type="GO" id="GO:0050664">
    <property type="term" value="F:oxidoreductase activity, acting on NAD(P)H, oxygen as acceptor"/>
    <property type="evidence" value="ECO:0007669"/>
    <property type="project" value="TreeGrafter"/>
</dbReference>
<keyword evidence="2" id="KW-0521">NADP</keyword>
<evidence type="ECO:0000256" key="2">
    <source>
        <dbReference type="ARBA" id="ARBA00022857"/>
    </source>
</evidence>
<dbReference type="PRINTS" id="PR00081">
    <property type="entry name" value="GDHRDH"/>
</dbReference>
<dbReference type="Gene3D" id="3.40.50.720">
    <property type="entry name" value="NAD(P)-binding Rossmann-like Domain"/>
    <property type="match status" value="1"/>
</dbReference>
<dbReference type="SUPFAM" id="SSF51735">
    <property type="entry name" value="NAD(P)-binding Rossmann-fold domains"/>
    <property type="match status" value="1"/>
</dbReference>
<dbReference type="PANTHER" id="PTHR43008">
    <property type="entry name" value="BENZIL REDUCTASE"/>
    <property type="match status" value="1"/>
</dbReference>
<proteinExistence type="inferred from homology"/>
<name>A0A0J9X664_GEOCN</name>
<dbReference type="InterPro" id="IPR036291">
    <property type="entry name" value="NAD(P)-bd_dom_sf"/>
</dbReference>
<dbReference type="InterPro" id="IPR002347">
    <property type="entry name" value="SDR_fam"/>
</dbReference>
<sequence length="309" mass="32818">MADKITLKTVPLSDYRPAKPAPKDLIGVNAALHAAKDSSYEVKASVHDQFSLKGKVAIVTGANSGIGLEYSVLLAELGAKVYGIDLSTTESESFKASKSYVERLNIPGVSLQLRTADVTDVASIQGAIKKIAEENNGIHIAVANAGILGLIKDVHVYPADAFRKVMDVNVNGAFFTTQAAAREMLERGIKGSIVVTASMSGSIINKDMHWIPYVTSKGAAIQLTRGLACELGDAGIRVNSISPGHVRTQLLEDFLQAEPLYENQWAAQNPMGRIGAVYELRGALAYLASDASSYTTGADLQVCGGHTAW</sequence>
<comment type="caution">
    <text evidence="4">The sequence shown here is derived from an EMBL/GenBank/DDBJ whole genome shotgun (WGS) entry which is preliminary data.</text>
</comment>
<dbReference type="PANTHER" id="PTHR43008:SF4">
    <property type="entry name" value="CHAIN DEHYDROGENASE, PUTATIVE (AFU_ORTHOLOGUE AFUA_4G08710)-RELATED"/>
    <property type="match status" value="1"/>
</dbReference>